<keyword evidence="1" id="KW-0418">Kinase</keyword>
<dbReference type="InterPro" id="IPR014721">
    <property type="entry name" value="Ribsml_uS5_D2-typ_fold_subgr"/>
</dbReference>
<dbReference type="SUPFAM" id="SSF54211">
    <property type="entry name" value="Ribosomal protein S5 domain 2-like"/>
    <property type="match status" value="1"/>
</dbReference>
<reference evidence="2" key="1">
    <citation type="journal article" date="2019" name="Int. J. Syst. Evol. Microbiol.">
        <title>The Global Catalogue of Microorganisms (GCM) 10K type strain sequencing project: providing services to taxonomists for standard genome sequencing and annotation.</title>
        <authorList>
            <consortium name="The Broad Institute Genomics Platform"/>
            <consortium name="The Broad Institute Genome Sequencing Center for Infectious Disease"/>
            <person name="Wu L."/>
            <person name="Ma J."/>
        </authorList>
    </citation>
    <scope>NUCLEOTIDE SEQUENCE [LARGE SCALE GENOMIC DNA]</scope>
    <source>
        <strain evidence="2">KCTC 42423</strain>
    </source>
</reference>
<dbReference type="Gene3D" id="3.30.230.10">
    <property type="match status" value="1"/>
</dbReference>
<evidence type="ECO:0000313" key="1">
    <source>
        <dbReference type="EMBL" id="MFD2590642.1"/>
    </source>
</evidence>
<sequence length="307" mass="34774">MTQSFYSHGKLLLTGEYLVLDNATALAIPTKKGQSMTVINTENSFINWKSFDSSDNIWFETVFELTETGIASIDKEKISSNEQKTLLSILQTANQLNPLFLSTAQGYTVTTHLEFERNWGLGSSSTLINNIAQWAGINAFDLLYQSFGGSGYDIACAQHDIPIFFNRNNNKPVITSAVFNPEFQESLFFVHLNQKQNSKDSIRHYRSLSITEITKFKEKINTITANFETCNTLPHFQELIDSHEQTISSLIKTPTVKEQLFHDYKGSIKSLGGWGGDFILVTGTSDDMNYFKEKGYQTILPYREMVF</sequence>
<dbReference type="Proteomes" id="UP001597459">
    <property type="component" value="Unassembled WGS sequence"/>
</dbReference>
<keyword evidence="1" id="KW-0808">Transferase</keyword>
<organism evidence="1 2">
    <name type="scientific">Aquimarina hainanensis</name>
    <dbReference type="NCBI Taxonomy" id="1578017"/>
    <lineage>
        <taxon>Bacteria</taxon>
        <taxon>Pseudomonadati</taxon>
        <taxon>Bacteroidota</taxon>
        <taxon>Flavobacteriia</taxon>
        <taxon>Flavobacteriales</taxon>
        <taxon>Flavobacteriaceae</taxon>
        <taxon>Aquimarina</taxon>
    </lineage>
</organism>
<dbReference type="InterPro" id="IPR047765">
    <property type="entry name" value="GHMP_GYDIA-like"/>
</dbReference>
<protein>
    <submittedName>
        <fullName evidence="1">GYDIA family GHMP kinase</fullName>
    </submittedName>
</protein>
<dbReference type="GO" id="GO:0016301">
    <property type="term" value="F:kinase activity"/>
    <property type="evidence" value="ECO:0007669"/>
    <property type="project" value="UniProtKB-KW"/>
</dbReference>
<dbReference type="NCBIfam" id="NF040656">
    <property type="entry name" value="GHMP_GYDIA"/>
    <property type="match status" value="1"/>
</dbReference>
<accession>A0ABW5N527</accession>
<proteinExistence type="predicted"/>
<comment type="caution">
    <text evidence="1">The sequence shown here is derived from an EMBL/GenBank/DDBJ whole genome shotgun (WGS) entry which is preliminary data.</text>
</comment>
<keyword evidence="2" id="KW-1185">Reference proteome</keyword>
<dbReference type="InterPro" id="IPR020568">
    <property type="entry name" value="Ribosomal_Su5_D2-typ_SF"/>
</dbReference>
<gene>
    <name evidence="1" type="ORF">ACFSTE_07330</name>
</gene>
<dbReference type="RefSeq" id="WP_378257324.1">
    <property type="nucleotide sequence ID" value="NZ_JBHSJV010000001.1"/>
</dbReference>
<dbReference type="EMBL" id="JBHULX010000004">
    <property type="protein sequence ID" value="MFD2590642.1"/>
    <property type="molecule type" value="Genomic_DNA"/>
</dbReference>
<evidence type="ECO:0000313" key="2">
    <source>
        <dbReference type="Proteomes" id="UP001597459"/>
    </source>
</evidence>
<name>A0ABW5N527_9FLAO</name>